<evidence type="ECO:0000259" key="1">
    <source>
        <dbReference type="Pfam" id="PF01841"/>
    </source>
</evidence>
<evidence type="ECO:0000313" key="3">
    <source>
        <dbReference type="Proteomes" id="UP000274429"/>
    </source>
</evidence>
<reference evidence="4" key="1">
    <citation type="submission" date="2017-02" db="UniProtKB">
        <authorList>
            <consortium name="WormBaseParasite"/>
        </authorList>
    </citation>
    <scope>IDENTIFICATION</scope>
</reference>
<dbReference type="SUPFAM" id="SSF54001">
    <property type="entry name" value="Cysteine proteinases"/>
    <property type="match status" value="1"/>
</dbReference>
<dbReference type="PANTHER" id="PTHR47020">
    <property type="entry name" value="HILLARIN"/>
    <property type="match status" value="1"/>
</dbReference>
<accession>A0A0R3WPZ9</accession>
<protein>
    <submittedName>
        <fullName evidence="4">TGc domain-containing protein</fullName>
    </submittedName>
</protein>
<proteinExistence type="predicted"/>
<gene>
    <name evidence="2" type="ORF">TTAC_LOCUS2824</name>
</gene>
<evidence type="ECO:0000313" key="4">
    <source>
        <dbReference type="WBParaSite" id="TTAC_0000283901-mRNA-1"/>
    </source>
</evidence>
<dbReference type="Pfam" id="PF01841">
    <property type="entry name" value="Transglut_core"/>
    <property type="match status" value="1"/>
</dbReference>
<dbReference type="Proteomes" id="UP000274429">
    <property type="component" value="Unassembled WGS sequence"/>
</dbReference>
<evidence type="ECO:0000313" key="2">
    <source>
        <dbReference type="EMBL" id="VDM21252.1"/>
    </source>
</evidence>
<reference evidence="2 3" key="2">
    <citation type="submission" date="2018-11" db="EMBL/GenBank/DDBJ databases">
        <authorList>
            <consortium name="Pathogen Informatics"/>
        </authorList>
    </citation>
    <scope>NUCLEOTIDE SEQUENCE [LARGE SCALE GENOMIC DNA]</scope>
</reference>
<sequence length="192" mass="22570">MGCPTEFQLELDPELEKHPLPRPPEYLKHQVYDRVDISKQDFPSFTHLMWNLVFRHKMSEIERARVIFRWIASKNMQKITFDSVPPNSPEEVLLSFKDNKTSFARIYEIMCTYAGLHCVAISGYAKGVDYFPGDHFQGLPANHSWNAVYLRGSWQLVDAHWATRYLSSGANMQDNVVYEYDDFYFLMEPQQF</sequence>
<dbReference type="InterPro" id="IPR002931">
    <property type="entry name" value="Transglutaminase-like"/>
</dbReference>
<dbReference type="AlphaFoldDB" id="A0A0R3WPZ9"/>
<dbReference type="InterPro" id="IPR053041">
    <property type="entry name" value="Transglut-like_Superfamily_Mod"/>
</dbReference>
<name>A0A0R3WPZ9_HYDTA</name>
<keyword evidence="3" id="KW-1185">Reference proteome</keyword>
<dbReference type="EMBL" id="UYWX01001552">
    <property type="protein sequence ID" value="VDM21252.1"/>
    <property type="molecule type" value="Genomic_DNA"/>
</dbReference>
<dbReference type="STRING" id="6205.A0A0R3WPZ9"/>
<dbReference type="PANTHER" id="PTHR47020:SF1">
    <property type="entry name" value="HILLARIN"/>
    <property type="match status" value="1"/>
</dbReference>
<organism evidence="4">
    <name type="scientific">Hydatigena taeniaeformis</name>
    <name type="common">Feline tapeworm</name>
    <name type="synonym">Taenia taeniaeformis</name>
    <dbReference type="NCBI Taxonomy" id="6205"/>
    <lineage>
        <taxon>Eukaryota</taxon>
        <taxon>Metazoa</taxon>
        <taxon>Spiralia</taxon>
        <taxon>Lophotrochozoa</taxon>
        <taxon>Platyhelminthes</taxon>
        <taxon>Cestoda</taxon>
        <taxon>Eucestoda</taxon>
        <taxon>Cyclophyllidea</taxon>
        <taxon>Taeniidae</taxon>
        <taxon>Hydatigera</taxon>
    </lineage>
</organism>
<feature type="domain" description="Transglutaminase-like" evidence="1">
    <location>
        <begin position="56"/>
        <end position="159"/>
    </location>
</feature>
<dbReference type="InterPro" id="IPR038765">
    <property type="entry name" value="Papain-like_cys_pep_sf"/>
</dbReference>
<dbReference type="Gene3D" id="3.10.620.30">
    <property type="match status" value="1"/>
</dbReference>
<dbReference type="WBParaSite" id="TTAC_0000283901-mRNA-1">
    <property type="protein sequence ID" value="TTAC_0000283901-mRNA-1"/>
    <property type="gene ID" value="TTAC_0000283901"/>
</dbReference>
<dbReference type="OrthoDB" id="6129702at2759"/>